<gene>
    <name evidence="1" type="ORF">CARN3_0831</name>
</gene>
<protein>
    <submittedName>
        <fullName evidence="1">Uncharacterized protein</fullName>
    </submittedName>
</protein>
<reference evidence="1" key="1">
    <citation type="submission" date="2009-10" db="EMBL/GenBank/DDBJ databases">
        <title>Diversity of trophic interactions inside an arsenic-rich microbial ecosystem.</title>
        <authorList>
            <person name="Bertin P.N."/>
            <person name="Heinrich-Salmeron A."/>
            <person name="Pelletier E."/>
            <person name="Goulhen-Chollet F."/>
            <person name="Arsene-Ploetze F."/>
            <person name="Gallien S."/>
            <person name="Calteau A."/>
            <person name="Vallenet D."/>
            <person name="Casiot C."/>
            <person name="Chane-Woon-Ming B."/>
            <person name="Giloteaux L."/>
            <person name="Barakat M."/>
            <person name="Bonnefoy V."/>
            <person name="Bruneel O."/>
            <person name="Chandler M."/>
            <person name="Cleiss J."/>
            <person name="Duran R."/>
            <person name="Elbaz-Poulichet F."/>
            <person name="Fonknechten N."/>
            <person name="Lauga B."/>
            <person name="Mornico D."/>
            <person name="Ortet P."/>
            <person name="Schaeffer C."/>
            <person name="Siguier P."/>
            <person name="Alexander Thil Smith A."/>
            <person name="Van Dorsselaer A."/>
            <person name="Weissenbach J."/>
            <person name="Medigue C."/>
            <person name="Le Paslier D."/>
        </authorList>
    </citation>
    <scope>NUCLEOTIDE SEQUENCE</scope>
</reference>
<comment type="caution">
    <text evidence="1">The sequence shown here is derived from an EMBL/GenBank/DDBJ whole genome shotgun (WGS) entry which is preliminary data.</text>
</comment>
<accession>E6PY58</accession>
<dbReference type="AlphaFoldDB" id="E6PY58"/>
<evidence type="ECO:0000313" key="1">
    <source>
        <dbReference type="EMBL" id="CBH99867.1"/>
    </source>
</evidence>
<sequence length="58" mass="6391">MLQTLSADHPDVWIRESVFVVSIGTIQAGKVLFNKQHQLSTPDIEAAITPTCSGEWSH</sequence>
<dbReference type="EMBL" id="CABN01000064">
    <property type="protein sequence ID" value="CBH99867.1"/>
    <property type="molecule type" value="Genomic_DNA"/>
</dbReference>
<proteinExistence type="predicted"/>
<name>E6PY58_9ZZZZ</name>
<organism evidence="1">
    <name type="scientific">mine drainage metagenome</name>
    <dbReference type="NCBI Taxonomy" id="410659"/>
    <lineage>
        <taxon>unclassified sequences</taxon>
        <taxon>metagenomes</taxon>
        <taxon>ecological metagenomes</taxon>
    </lineage>
</organism>